<gene>
    <name evidence="2" type="ORF">A0H81_01249</name>
</gene>
<feature type="region of interest" description="Disordered" evidence="1">
    <location>
        <begin position="174"/>
        <end position="210"/>
    </location>
</feature>
<organism evidence="2 3">
    <name type="scientific">Grifola frondosa</name>
    <name type="common">Maitake</name>
    <name type="synonym">Polyporus frondosus</name>
    <dbReference type="NCBI Taxonomy" id="5627"/>
    <lineage>
        <taxon>Eukaryota</taxon>
        <taxon>Fungi</taxon>
        <taxon>Dikarya</taxon>
        <taxon>Basidiomycota</taxon>
        <taxon>Agaricomycotina</taxon>
        <taxon>Agaricomycetes</taxon>
        <taxon>Polyporales</taxon>
        <taxon>Grifolaceae</taxon>
        <taxon>Grifola</taxon>
    </lineage>
</organism>
<evidence type="ECO:0000313" key="3">
    <source>
        <dbReference type="Proteomes" id="UP000092993"/>
    </source>
</evidence>
<dbReference type="AlphaFoldDB" id="A0A1C7MR50"/>
<dbReference type="Proteomes" id="UP000092993">
    <property type="component" value="Unassembled WGS sequence"/>
</dbReference>
<accession>A0A1C7MR50</accession>
<evidence type="ECO:0000256" key="1">
    <source>
        <dbReference type="SAM" id="MobiDB-lite"/>
    </source>
</evidence>
<keyword evidence="3" id="KW-1185">Reference proteome</keyword>
<sequence>MDELSSLQKELADRKRAQDEAREFLARAEGEVESLHAELAAGTRRSSASARRHPRPASAVGRARSTRRCSARSSSSTRSSSPPHSRACARSRPPCSTRRQAHALQRQVAVLEVQRPPSRAVRHSDELRRASIASHRPLAPSPAAAAFDGLSPELRHKRRVSLGMLKARIDSEVAASGLSSRAMSPAQRVSGLPTVSDHPQNPPRPLSASR</sequence>
<protein>
    <submittedName>
        <fullName evidence="2">Uncharacterized protein</fullName>
    </submittedName>
</protein>
<feature type="region of interest" description="Disordered" evidence="1">
    <location>
        <begin position="1"/>
        <end position="127"/>
    </location>
</feature>
<dbReference type="STRING" id="5627.A0A1C7MR50"/>
<feature type="compositionally biased region" description="Low complexity" evidence="1">
    <location>
        <begin position="71"/>
        <end position="86"/>
    </location>
</feature>
<name>A0A1C7MR50_GRIFR</name>
<feature type="compositionally biased region" description="Pro residues" evidence="1">
    <location>
        <begin position="200"/>
        <end position="210"/>
    </location>
</feature>
<evidence type="ECO:0000313" key="2">
    <source>
        <dbReference type="EMBL" id="OBZ79345.1"/>
    </source>
</evidence>
<reference evidence="2 3" key="1">
    <citation type="submission" date="2016-03" db="EMBL/GenBank/DDBJ databases">
        <title>Whole genome sequencing of Grifola frondosa 9006-11.</title>
        <authorList>
            <person name="Min B."/>
            <person name="Park H."/>
            <person name="Kim J.-G."/>
            <person name="Cho H."/>
            <person name="Oh Y.-L."/>
            <person name="Kong W.-S."/>
            <person name="Choi I.-G."/>
        </authorList>
    </citation>
    <scope>NUCLEOTIDE SEQUENCE [LARGE SCALE GENOMIC DNA]</scope>
    <source>
        <strain evidence="2 3">9006-11</strain>
    </source>
</reference>
<dbReference type="OrthoDB" id="10255630at2759"/>
<comment type="caution">
    <text evidence="2">The sequence shown here is derived from an EMBL/GenBank/DDBJ whole genome shotgun (WGS) entry which is preliminary data.</text>
</comment>
<feature type="compositionally biased region" description="Basic and acidic residues" evidence="1">
    <location>
        <begin position="10"/>
        <end position="36"/>
    </location>
</feature>
<dbReference type="EMBL" id="LUGG01000001">
    <property type="protein sequence ID" value="OBZ79345.1"/>
    <property type="molecule type" value="Genomic_DNA"/>
</dbReference>
<proteinExistence type="predicted"/>